<evidence type="ECO:0000256" key="5">
    <source>
        <dbReference type="SAM" id="SignalP"/>
    </source>
</evidence>
<protein>
    <submittedName>
        <fullName evidence="7">Translocation/assembly module TamB</fullName>
    </submittedName>
</protein>
<evidence type="ECO:0000256" key="4">
    <source>
        <dbReference type="ARBA" id="ARBA00023136"/>
    </source>
</evidence>
<evidence type="ECO:0000256" key="1">
    <source>
        <dbReference type="ARBA" id="ARBA00004167"/>
    </source>
</evidence>
<feature type="signal peptide" evidence="5">
    <location>
        <begin position="1"/>
        <end position="19"/>
    </location>
</feature>
<dbReference type="PANTHER" id="PTHR36985:SF1">
    <property type="entry name" value="TRANSLOCATION AND ASSEMBLY MODULE SUBUNIT TAMB"/>
    <property type="match status" value="1"/>
</dbReference>
<evidence type="ECO:0000313" key="8">
    <source>
        <dbReference type="Proteomes" id="UP000321062"/>
    </source>
</evidence>
<feature type="chain" id="PRO_5022922745" evidence="5">
    <location>
        <begin position="20"/>
        <end position="1436"/>
    </location>
</feature>
<dbReference type="GO" id="GO:0005886">
    <property type="term" value="C:plasma membrane"/>
    <property type="evidence" value="ECO:0007669"/>
    <property type="project" value="InterPro"/>
</dbReference>
<dbReference type="Proteomes" id="UP000321062">
    <property type="component" value="Chromosome"/>
</dbReference>
<dbReference type="GO" id="GO:0009306">
    <property type="term" value="P:protein secretion"/>
    <property type="evidence" value="ECO:0007669"/>
    <property type="project" value="InterPro"/>
</dbReference>
<dbReference type="Pfam" id="PF04357">
    <property type="entry name" value="TamB"/>
    <property type="match status" value="1"/>
</dbReference>
<name>A0A5B9DT92_9HYPH</name>
<dbReference type="OrthoDB" id="7784409at2"/>
<comment type="subcellular location">
    <subcellularLocation>
        <location evidence="1">Membrane</location>
        <topology evidence="1">Single-pass membrane protein</topology>
    </subcellularLocation>
</comment>
<keyword evidence="2" id="KW-0812">Transmembrane</keyword>
<keyword evidence="4" id="KW-0472">Membrane</keyword>
<keyword evidence="8" id="KW-1185">Reference proteome</keyword>
<dbReference type="EMBL" id="CP041690">
    <property type="protein sequence ID" value="QEE22660.1"/>
    <property type="molecule type" value="Genomic_DNA"/>
</dbReference>
<evidence type="ECO:0000313" key="7">
    <source>
        <dbReference type="EMBL" id="QEE22660.1"/>
    </source>
</evidence>
<evidence type="ECO:0000256" key="2">
    <source>
        <dbReference type="ARBA" id="ARBA00022692"/>
    </source>
</evidence>
<gene>
    <name evidence="7" type="ORF">FNA67_02065</name>
</gene>
<reference evidence="7 8" key="1">
    <citation type="journal article" date="2015" name="Int. J. Syst. Evol. Microbiol.">
        <title>Youhaiella tibetensis gen. nov., sp. nov., isolated from subsurface sediment.</title>
        <authorList>
            <person name="Wang Y.X."/>
            <person name="Huang F.Q."/>
            <person name="Nogi Y."/>
            <person name="Pang S.J."/>
            <person name="Wang P.K."/>
            <person name="Lv J."/>
        </authorList>
    </citation>
    <scope>NUCLEOTIDE SEQUENCE [LARGE SCALE GENOMIC DNA]</scope>
    <source>
        <strain evidence="8">fig4</strain>
    </source>
</reference>
<sequence>MLAFLLFGLALIVAAPIFAQDQAQPDPEAEKNGFLRFVEDRLSTPDRIIRISNIDGVLSSDASIGQITIADPEGVWLEINNAKINWNQAALLLGRLEINSLSADSINFLRNSAPPTQANLPAPEAGGLSIPQFPVAINIGKISVPKITFGQQVFGLGSQISLEGALRLDGGSLDTTLDIVRLDGPGGTLNAKVVYQAGTQNLDLDITLAEPEDGIIANLLNIDGRPDVKLTIAGSGPVKDLRTDLTFDAGGQRVLSGTATINQAPEGFDVGLDMHGPIATLFADPFKPFFGAESVLSGRALIRSDGGLDLTGIKLSGGQLALNADASTTPDGFLRQLALTAQIASADGSKVLLPVPGAQTQVGSADLKIDFGAAGSEDWSAVLNVAGFQGKSFATDQLTFKASGVAANLDQPDARRVTFNGDGTASGITAASPDVQAALGDTIGFGIAGLWNAGQPVRLAQLRIEGKSLDLALSGTIDDWVYNGDVAIRAANIAPFSDMAGRDLTGALDLTASGTISPLIGGFNLNLDGTGTNLTIGDETADRLLAGEVRLTGRVARTEQGLETQDFRLGNQQVELTANGNFATGAADFRFDLGLADLALLSPDASGALKVTGTAKGQDNNIALNLDANVAQGTLSGRSLQNGTVGFAGTLQEGKLAGAVTGNAFLDGYRIDLAADLSADGETRKVGNLDFSAGGTRLTGNLSQDKAGLLTGQLQLASSNISTAAALFLAEATGAANASITLSAADGKQAAAISGTVNGLTTQGIRIGAADIEAKVADLFGIPQVQGTLSGSKIVAGGVEVATLQANADLEGNATNFSGQAALVNGTRLDVAGSLAPLDAGYRLALDRVNLTQGQLSANLAQPAALIVNGDTVTMDAIQFNVGSGRITATGTAGNELAIDLNINALPLSVANAVAPDLALSGTLNGTARIGGTRSAPQATFTIAGQGIDAAALRPVGISPVSFTTSGSFANNTVRLASLSANGAGGLSISGSGTVPLEGKGLALDLTGSAPLSLANRFVVDRGGQASGTLSLNARVTGSIASPQFSGQISTRGAQYIDPLTNLRLNNITGTATLTGERATINSLTADLATGGSLAVSGSVGLIAPAFTADLALQLNNARYADGDLVVATMTGGLTLKGPLFQGPLLSGNVLVRQADISIPERIGGSGDVIDVIHKAPPPAVQKTLARAKADVRPGGAPTPRERPSVMQLDVTINAPNQVFIRGRGLDAELGGSVRLTGPVTNVQPVGSFNLIRGRLSILGQRVTFESGSVTLAGNLDPELNLVASTQGDGITVYVTVSGTASNIDVSFTSDPALPQDEVLARLIFNRSMGELSPLQLARLAGAAAELAGGGGGGLVDSLRNAAGLADLDIVTDAQGNVAVQAGRYIQDNIYLGVQAGANGQSKVTVNLDITSDLKAKAAVSADGNSSVGVFYEKDY</sequence>
<dbReference type="InterPro" id="IPR007452">
    <property type="entry name" value="TamB_C"/>
</dbReference>
<dbReference type="KEGG" id="yti:FNA67_02065"/>
<evidence type="ECO:0000259" key="6">
    <source>
        <dbReference type="Pfam" id="PF04357"/>
    </source>
</evidence>
<feature type="domain" description="Translocation and assembly module TamB C-terminal" evidence="6">
    <location>
        <begin position="1084"/>
        <end position="1436"/>
    </location>
</feature>
<evidence type="ECO:0000256" key="3">
    <source>
        <dbReference type="ARBA" id="ARBA00022989"/>
    </source>
</evidence>
<dbReference type="PANTHER" id="PTHR36985">
    <property type="entry name" value="TRANSLOCATION AND ASSEMBLY MODULE SUBUNIT TAMB"/>
    <property type="match status" value="1"/>
</dbReference>
<keyword evidence="3" id="KW-1133">Transmembrane helix</keyword>
<keyword evidence="5" id="KW-0732">Signal</keyword>
<accession>A0A5B9DT92</accession>
<proteinExistence type="predicted"/>
<organism evidence="7 8">
    <name type="scientific">Paradevosia tibetensis</name>
    <dbReference type="NCBI Taxonomy" id="1447062"/>
    <lineage>
        <taxon>Bacteria</taxon>
        <taxon>Pseudomonadati</taxon>
        <taxon>Pseudomonadota</taxon>
        <taxon>Alphaproteobacteria</taxon>
        <taxon>Hyphomicrobiales</taxon>
        <taxon>Devosiaceae</taxon>
        <taxon>Paradevosia</taxon>
    </lineage>
</organism>